<dbReference type="Pfam" id="PF00538">
    <property type="entry name" value="Linker_histone"/>
    <property type="match status" value="1"/>
</dbReference>
<organism evidence="5 6">
    <name type="scientific">Callorhinchus milii</name>
    <name type="common">Ghost shark</name>
    <dbReference type="NCBI Taxonomy" id="7868"/>
    <lineage>
        <taxon>Eukaryota</taxon>
        <taxon>Metazoa</taxon>
        <taxon>Chordata</taxon>
        <taxon>Craniata</taxon>
        <taxon>Vertebrata</taxon>
        <taxon>Chondrichthyes</taxon>
        <taxon>Holocephali</taxon>
        <taxon>Chimaeriformes</taxon>
        <taxon>Callorhinchidae</taxon>
        <taxon>Callorhinchus</taxon>
    </lineage>
</organism>
<dbReference type="PROSITE" id="PS51504">
    <property type="entry name" value="H15"/>
    <property type="match status" value="1"/>
</dbReference>
<dbReference type="GO" id="GO:0006334">
    <property type="term" value="P:nucleosome assembly"/>
    <property type="evidence" value="ECO:0007669"/>
    <property type="project" value="InterPro"/>
</dbReference>
<evidence type="ECO:0000313" key="5">
    <source>
        <dbReference type="Ensembl" id="ENSCMIP00000000151.1"/>
    </source>
</evidence>
<dbReference type="GO" id="GO:0030527">
    <property type="term" value="F:structural constituent of chromatin"/>
    <property type="evidence" value="ECO:0007669"/>
    <property type="project" value="InterPro"/>
</dbReference>
<dbReference type="CDD" id="cd00073">
    <property type="entry name" value="H15"/>
    <property type="match status" value="1"/>
</dbReference>
<feature type="region of interest" description="Disordered" evidence="3">
    <location>
        <begin position="1"/>
        <end position="33"/>
    </location>
</feature>
<evidence type="ECO:0000313" key="6">
    <source>
        <dbReference type="Proteomes" id="UP000314986"/>
    </source>
</evidence>
<feature type="domain" description="H15" evidence="4">
    <location>
        <begin position="23"/>
        <end position="106"/>
    </location>
</feature>
<evidence type="ECO:0000256" key="1">
    <source>
        <dbReference type="ARBA" id="ARBA00023125"/>
    </source>
</evidence>
<name>A0A4W3GAD8_CALMI</name>
<keyword evidence="1 2" id="KW-0238">DNA-binding</keyword>
<dbReference type="InterPro" id="IPR005818">
    <property type="entry name" value="Histone_H1/H5_H15"/>
</dbReference>
<reference evidence="6" key="1">
    <citation type="journal article" date="2006" name="Science">
        <title>Ancient noncoding elements conserved in the human genome.</title>
        <authorList>
            <person name="Venkatesh B."/>
            <person name="Kirkness E.F."/>
            <person name="Loh Y.H."/>
            <person name="Halpern A.L."/>
            <person name="Lee A.P."/>
            <person name="Johnson J."/>
            <person name="Dandona N."/>
            <person name="Viswanathan L.D."/>
            <person name="Tay A."/>
            <person name="Venter J.C."/>
            <person name="Strausberg R.L."/>
            <person name="Brenner S."/>
        </authorList>
    </citation>
    <scope>NUCLEOTIDE SEQUENCE [LARGE SCALE GENOMIC DNA]</scope>
</reference>
<evidence type="ECO:0000259" key="4">
    <source>
        <dbReference type="PROSITE" id="PS51504"/>
    </source>
</evidence>
<dbReference type="InterPro" id="IPR005819">
    <property type="entry name" value="H1/H5"/>
</dbReference>
<dbReference type="GO" id="GO:0003677">
    <property type="term" value="F:DNA binding"/>
    <property type="evidence" value="ECO:0007669"/>
    <property type="project" value="UniProtKB-KW"/>
</dbReference>
<reference evidence="5" key="4">
    <citation type="submission" date="2025-08" db="UniProtKB">
        <authorList>
            <consortium name="Ensembl"/>
        </authorList>
    </citation>
    <scope>IDENTIFICATION</scope>
</reference>
<keyword evidence="6" id="KW-1185">Reference proteome</keyword>
<dbReference type="GO" id="GO:0000786">
    <property type="term" value="C:nucleosome"/>
    <property type="evidence" value="ECO:0007669"/>
    <property type="project" value="InterPro"/>
</dbReference>
<evidence type="ECO:0000256" key="3">
    <source>
        <dbReference type="SAM" id="MobiDB-lite"/>
    </source>
</evidence>
<gene>
    <name evidence="5" type="primary">LOC103171968</name>
</gene>
<reference evidence="5" key="5">
    <citation type="submission" date="2025-09" db="UniProtKB">
        <authorList>
            <consortium name="Ensembl"/>
        </authorList>
    </citation>
    <scope>IDENTIFICATION</scope>
</reference>
<dbReference type="SUPFAM" id="SSF46785">
    <property type="entry name" value="Winged helix' DNA-binding domain"/>
    <property type="match status" value="1"/>
</dbReference>
<dbReference type="SMART" id="SM00526">
    <property type="entry name" value="H15"/>
    <property type="match status" value="1"/>
</dbReference>
<dbReference type="PRINTS" id="PR00624">
    <property type="entry name" value="HISTONEH5"/>
</dbReference>
<dbReference type="AlphaFoldDB" id="A0A4W3GAD8"/>
<dbReference type="OMA" id="ICLHIEL"/>
<dbReference type="InterPro" id="IPR036388">
    <property type="entry name" value="WH-like_DNA-bd_sf"/>
</dbReference>
<dbReference type="GeneTree" id="ENSGT00970000196785"/>
<dbReference type="InParanoid" id="A0A4W3GAD8"/>
<dbReference type="STRING" id="7868.ENSCMIP00000000151"/>
<evidence type="ECO:0000256" key="2">
    <source>
        <dbReference type="RuleBase" id="RU003894"/>
    </source>
</evidence>
<dbReference type="Gene3D" id="1.10.10.10">
    <property type="entry name" value="Winged helix-like DNA-binding domain superfamily/Winged helix DNA-binding domain"/>
    <property type="match status" value="1"/>
</dbReference>
<keyword evidence="2" id="KW-0158">Chromosome</keyword>
<dbReference type="Ensembl" id="ENSCMIT00000000177.1">
    <property type="protein sequence ID" value="ENSCMIP00000000151.1"/>
    <property type="gene ID" value="ENSCMIG00000000122.1"/>
</dbReference>
<dbReference type="GO" id="GO:0005634">
    <property type="term" value="C:nucleus"/>
    <property type="evidence" value="ECO:0007669"/>
    <property type="project" value="UniProtKB-SubCell"/>
</dbReference>
<feature type="compositionally biased region" description="Low complexity" evidence="3">
    <location>
        <begin position="1"/>
        <end position="20"/>
    </location>
</feature>
<keyword evidence="2" id="KW-0539">Nucleus</keyword>
<dbReference type="Proteomes" id="UP000314986">
    <property type="component" value="Unassembled WGS sequence"/>
</dbReference>
<comment type="subcellular location">
    <subcellularLocation>
        <location evidence="2">Nucleus</location>
    </subcellularLocation>
</comment>
<reference evidence="6" key="3">
    <citation type="journal article" date="2014" name="Nature">
        <title>Elephant shark genome provides unique insights into gnathostome evolution.</title>
        <authorList>
            <consortium name="International Elephant Shark Genome Sequencing Consortium"/>
            <person name="Venkatesh B."/>
            <person name="Lee A.P."/>
            <person name="Ravi V."/>
            <person name="Maurya A.K."/>
            <person name="Lian M.M."/>
            <person name="Swann J.B."/>
            <person name="Ohta Y."/>
            <person name="Flajnik M.F."/>
            <person name="Sutoh Y."/>
            <person name="Kasahara M."/>
            <person name="Hoon S."/>
            <person name="Gangu V."/>
            <person name="Roy S.W."/>
            <person name="Irimia M."/>
            <person name="Korzh V."/>
            <person name="Kondrychyn I."/>
            <person name="Lim Z.W."/>
            <person name="Tay B.H."/>
            <person name="Tohari S."/>
            <person name="Kong K.W."/>
            <person name="Ho S."/>
            <person name="Lorente-Galdos B."/>
            <person name="Quilez J."/>
            <person name="Marques-Bonet T."/>
            <person name="Raney B.J."/>
            <person name="Ingham P.W."/>
            <person name="Tay A."/>
            <person name="Hillier L.W."/>
            <person name="Minx P."/>
            <person name="Boehm T."/>
            <person name="Wilson R.K."/>
            <person name="Brenner S."/>
            <person name="Warren W.C."/>
        </authorList>
    </citation>
    <scope>NUCLEOTIDE SEQUENCE [LARGE SCALE GENOMIC DNA]</scope>
</reference>
<dbReference type="InterPro" id="IPR036390">
    <property type="entry name" value="WH_DNA-bd_sf"/>
</dbReference>
<reference evidence="6" key="2">
    <citation type="journal article" date="2007" name="PLoS Biol.">
        <title>Survey sequencing and comparative analysis of the elephant shark (Callorhinchus milii) genome.</title>
        <authorList>
            <person name="Venkatesh B."/>
            <person name="Kirkness E.F."/>
            <person name="Loh Y.H."/>
            <person name="Halpern A.L."/>
            <person name="Lee A.P."/>
            <person name="Johnson J."/>
            <person name="Dandona N."/>
            <person name="Viswanathan L.D."/>
            <person name="Tay A."/>
            <person name="Venter J.C."/>
            <person name="Strausberg R.L."/>
            <person name="Brenner S."/>
        </authorList>
    </citation>
    <scope>NUCLEOTIDE SEQUENCE [LARGE SCALE GENOMIC DNA]</scope>
</reference>
<protein>
    <submittedName>
        <fullName evidence="5">Histone H1-like</fullName>
    </submittedName>
</protein>
<accession>A0A4W3GAD8</accession>
<proteinExistence type="inferred from homology"/>
<sequence length="122" mass="13155">MAETAPAAVQPPAAATASPKAAKKKRVAPKQKPGFNLMEEIKQMVASAEHRRGLSVVAIKKTLDAKGYKPETHKHQVRASLKRLADRGILIQTTGIGATGSFKLNKDNGRAECLSQESRKQI</sequence>
<comment type="similarity">
    <text evidence="2">Belongs to the histone H1/H5 family.</text>
</comment>